<keyword evidence="3" id="KW-1185">Reference proteome</keyword>
<protein>
    <submittedName>
        <fullName evidence="2">Uncharacterized protein</fullName>
    </submittedName>
</protein>
<accession>A0ABW2WMZ6</accession>
<feature type="region of interest" description="Disordered" evidence="1">
    <location>
        <begin position="1"/>
        <end position="27"/>
    </location>
</feature>
<sequence>MLLVVGENSRTKNHPHEIDPDDCDPTSRSLTASTILGTPADPPLAMVMTASRTALTNSMIWAPWFTMNVTMSMIPLTARTNAEAGLRREMIQVIPAMMTVGIR</sequence>
<organism evidence="2 3">
    <name type="scientific">Streptomyces sanglieri</name>
    <dbReference type="NCBI Taxonomy" id="193460"/>
    <lineage>
        <taxon>Bacteria</taxon>
        <taxon>Bacillati</taxon>
        <taxon>Actinomycetota</taxon>
        <taxon>Actinomycetes</taxon>
        <taxon>Kitasatosporales</taxon>
        <taxon>Streptomycetaceae</taxon>
        <taxon>Streptomyces</taxon>
    </lineage>
</organism>
<reference evidence="3" key="1">
    <citation type="journal article" date="2019" name="Int. J. Syst. Evol. Microbiol.">
        <title>The Global Catalogue of Microorganisms (GCM) 10K type strain sequencing project: providing services to taxonomists for standard genome sequencing and annotation.</title>
        <authorList>
            <consortium name="The Broad Institute Genomics Platform"/>
            <consortium name="The Broad Institute Genome Sequencing Center for Infectious Disease"/>
            <person name="Wu L."/>
            <person name="Ma J."/>
        </authorList>
    </citation>
    <scope>NUCLEOTIDE SEQUENCE [LARGE SCALE GENOMIC DNA]</scope>
    <source>
        <strain evidence="3">JCM 12607</strain>
    </source>
</reference>
<name>A0ABW2WMZ6_9ACTN</name>
<comment type="caution">
    <text evidence="2">The sequence shown here is derived from an EMBL/GenBank/DDBJ whole genome shotgun (WGS) entry which is preliminary data.</text>
</comment>
<evidence type="ECO:0000313" key="2">
    <source>
        <dbReference type="EMBL" id="MFD0622258.1"/>
    </source>
</evidence>
<dbReference type="EMBL" id="JBHTGL010000005">
    <property type="protein sequence ID" value="MFD0622258.1"/>
    <property type="molecule type" value="Genomic_DNA"/>
</dbReference>
<evidence type="ECO:0000313" key="3">
    <source>
        <dbReference type="Proteomes" id="UP001596915"/>
    </source>
</evidence>
<evidence type="ECO:0000256" key="1">
    <source>
        <dbReference type="SAM" id="MobiDB-lite"/>
    </source>
</evidence>
<gene>
    <name evidence="2" type="ORF">ACFQ2K_04900</name>
</gene>
<proteinExistence type="predicted"/>
<dbReference type="Proteomes" id="UP001596915">
    <property type="component" value="Unassembled WGS sequence"/>
</dbReference>